<feature type="transmembrane region" description="Helical" evidence="5">
    <location>
        <begin position="20"/>
        <end position="38"/>
    </location>
</feature>
<gene>
    <name evidence="7" type="ORF">ERS852580_02570</name>
</gene>
<name>A0A173V4T7_9FIRM</name>
<dbReference type="InterPro" id="IPR017501">
    <property type="entry name" value="Phage_infect_YhgE_C"/>
</dbReference>
<evidence type="ECO:0000259" key="6">
    <source>
        <dbReference type="Pfam" id="PF12698"/>
    </source>
</evidence>
<dbReference type="InterPro" id="IPR051328">
    <property type="entry name" value="T7SS_ABC-Transporter"/>
</dbReference>
<evidence type="ECO:0000256" key="4">
    <source>
        <dbReference type="ARBA" id="ARBA00023136"/>
    </source>
</evidence>
<dbReference type="RefSeq" id="WP_055238482.1">
    <property type="nucleotide sequence ID" value="NZ_CYXM01000013.1"/>
</dbReference>
<feature type="transmembrane region" description="Helical" evidence="5">
    <location>
        <begin position="588"/>
        <end position="606"/>
    </location>
</feature>
<dbReference type="GO" id="GO:0016020">
    <property type="term" value="C:membrane"/>
    <property type="evidence" value="ECO:0007669"/>
    <property type="project" value="UniProtKB-SubCell"/>
</dbReference>
<dbReference type="PANTHER" id="PTHR43077:SF10">
    <property type="entry name" value="TRANSPORT PERMEASE PROTEIN"/>
    <property type="match status" value="1"/>
</dbReference>
<dbReference type="InterPro" id="IPR017500">
    <property type="entry name" value="Phage_infect_YhgE_N"/>
</dbReference>
<keyword evidence="4 5" id="KW-0472">Membrane</keyword>
<evidence type="ECO:0000256" key="5">
    <source>
        <dbReference type="SAM" id="Phobius"/>
    </source>
</evidence>
<proteinExistence type="predicted"/>
<evidence type="ECO:0000256" key="2">
    <source>
        <dbReference type="ARBA" id="ARBA00022692"/>
    </source>
</evidence>
<accession>A0A173V4T7</accession>
<feature type="transmembrane region" description="Helical" evidence="5">
    <location>
        <begin position="555"/>
        <end position="582"/>
    </location>
</feature>
<comment type="subcellular location">
    <subcellularLocation>
        <location evidence="1">Membrane</location>
        <topology evidence="1">Multi-pass membrane protein</topology>
    </subcellularLocation>
</comment>
<evidence type="ECO:0000313" key="8">
    <source>
        <dbReference type="Proteomes" id="UP000095673"/>
    </source>
</evidence>
<feature type="transmembrane region" description="Helical" evidence="5">
    <location>
        <begin position="515"/>
        <end position="534"/>
    </location>
</feature>
<keyword evidence="3 5" id="KW-1133">Transmembrane helix</keyword>
<dbReference type="GO" id="GO:0140359">
    <property type="term" value="F:ABC-type transporter activity"/>
    <property type="evidence" value="ECO:0007669"/>
    <property type="project" value="InterPro"/>
</dbReference>
<dbReference type="InterPro" id="IPR013525">
    <property type="entry name" value="ABC2_TM"/>
</dbReference>
<organism evidence="7 8">
    <name type="scientific">Agathobacter rectalis</name>
    <dbReference type="NCBI Taxonomy" id="39491"/>
    <lineage>
        <taxon>Bacteria</taxon>
        <taxon>Bacillati</taxon>
        <taxon>Bacillota</taxon>
        <taxon>Clostridia</taxon>
        <taxon>Lachnospirales</taxon>
        <taxon>Lachnospiraceae</taxon>
        <taxon>Agathobacter</taxon>
    </lineage>
</organism>
<feature type="transmembrane region" description="Helical" evidence="5">
    <location>
        <begin position="676"/>
        <end position="694"/>
    </location>
</feature>
<dbReference type="Proteomes" id="UP000095673">
    <property type="component" value="Unassembled WGS sequence"/>
</dbReference>
<dbReference type="Gene3D" id="3.40.1710.10">
    <property type="entry name" value="abc type-2 transporter like domain"/>
    <property type="match status" value="1"/>
</dbReference>
<protein>
    <submittedName>
        <fullName evidence="7">ABC-type uncharacterized transport system, permease component</fullName>
    </submittedName>
</protein>
<reference evidence="7 8" key="1">
    <citation type="submission" date="2015-09" db="EMBL/GenBank/DDBJ databases">
        <authorList>
            <consortium name="Pathogen Informatics"/>
        </authorList>
    </citation>
    <scope>NUCLEOTIDE SEQUENCE [LARGE SCALE GENOMIC DNA]</scope>
    <source>
        <strain evidence="7 8">2789STDY5834968</strain>
    </source>
</reference>
<dbReference type="PANTHER" id="PTHR43077">
    <property type="entry name" value="TRANSPORT PERMEASE YVFS-RELATED"/>
    <property type="match status" value="1"/>
</dbReference>
<dbReference type="AlphaFoldDB" id="A0A173V4T7"/>
<dbReference type="NCBIfam" id="TIGR03062">
    <property type="entry name" value="pip_yhgE_Cterm"/>
    <property type="match status" value="1"/>
</dbReference>
<evidence type="ECO:0000313" key="7">
    <source>
        <dbReference type="EMBL" id="CUN21265.1"/>
    </source>
</evidence>
<keyword evidence="2 5" id="KW-0812">Transmembrane</keyword>
<dbReference type="OrthoDB" id="9811483at2"/>
<feature type="domain" description="ABC-2 type transporter transmembrane" evidence="6">
    <location>
        <begin position="413"/>
        <end position="692"/>
    </location>
</feature>
<dbReference type="EMBL" id="CYXM01000013">
    <property type="protein sequence ID" value="CUN21265.1"/>
    <property type="molecule type" value="Genomic_DNA"/>
</dbReference>
<dbReference type="Pfam" id="PF12698">
    <property type="entry name" value="ABC2_membrane_3"/>
    <property type="match status" value="1"/>
</dbReference>
<evidence type="ECO:0000256" key="3">
    <source>
        <dbReference type="ARBA" id="ARBA00022989"/>
    </source>
</evidence>
<sequence length="715" mass="77709">MKKIFQIYLADLKRISTNVVAIVIIMGLGIIPALYAWFNIMSNWDPYGEKATSQMHIAVYSEDEGMSVGDLKLCMGDSVIKGLKENDAIGWIFTDSSKEALEYVYSGKCYAAFIVPKDFSADMLSFLSGEPVNPQIEYYENSKKNAIATKITSKVKTTVQQSVNSSMVSTITEIASKSGELIVGDGKSGDNLAGTVVDKLKDMDTTFSTYAGMLDTFAMLTDSADSLIGSTQSLLPSVQGLIDGGHSSVSGMQSSVLSGAQTAQTITQMVDISLSNINSQLDVLENSIQLLNASGLADADTADISVSVASFDTVEQLAENTLVAIQGLKGVDSSQIEAVRNNIQSIKTQIKDLKSDTELTADKLKLLKESIKADVSSAKSAIDTLKNTFDHSVSPNLTGAVYDIEYALIETQSMLGSLDNSFPDIQKALDDYSAVLKSGNADIVNTRQYVQQIRDGLQNVISGFDNLSNDEQFNEIVKLLRTDPTLIAQFVTSPLSMDEQKIYEISTYGSAMAPFYTVLALWVGGLITVALVKTKVKDTDNIKSLGKVNSVHKFFGRYITFFVIGQLQTLVTVLGDLFFVGIQCRHPFLFWCASALTSLVFTLLMYSLTAAWGNVGQAVAVVIMVIQVAGAGGTFPVEVLPQVYRALYKFMPFNYAMNALRECVGGMYRFDYCKDLAILLIFIAISLVIGLLLGRPFGRFNTAIEKSKKKSGLIL</sequence>
<feature type="transmembrane region" description="Helical" evidence="5">
    <location>
        <begin position="618"/>
        <end position="637"/>
    </location>
</feature>
<dbReference type="NCBIfam" id="TIGR03061">
    <property type="entry name" value="pip_yhgE_Nterm"/>
    <property type="match status" value="1"/>
</dbReference>
<evidence type="ECO:0000256" key="1">
    <source>
        <dbReference type="ARBA" id="ARBA00004141"/>
    </source>
</evidence>